<dbReference type="OrthoDB" id="129684at2759"/>
<evidence type="ECO:0000256" key="1">
    <source>
        <dbReference type="SAM" id="MobiDB-lite"/>
    </source>
</evidence>
<gene>
    <name evidence="2" type="ORF">PHYBOEH_004711</name>
</gene>
<evidence type="ECO:0000313" key="2">
    <source>
        <dbReference type="EMBL" id="KAG7394737.1"/>
    </source>
</evidence>
<reference evidence="2" key="1">
    <citation type="submission" date="2021-02" db="EMBL/GenBank/DDBJ databases">
        <authorList>
            <person name="Palmer J.M."/>
        </authorList>
    </citation>
    <scope>NUCLEOTIDE SEQUENCE</scope>
    <source>
        <strain evidence="2">SCRP23</strain>
    </source>
</reference>
<protein>
    <submittedName>
        <fullName evidence="2">Uncharacterized protein</fullName>
    </submittedName>
</protein>
<feature type="region of interest" description="Disordered" evidence="1">
    <location>
        <begin position="135"/>
        <end position="159"/>
    </location>
</feature>
<evidence type="ECO:0000313" key="3">
    <source>
        <dbReference type="Proteomes" id="UP000693981"/>
    </source>
</evidence>
<organism evidence="2 3">
    <name type="scientific">Phytophthora boehmeriae</name>
    <dbReference type="NCBI Taxonomy" id="109152"/>
    <lineage>
        <taxon>Eukaryota</taxon>
        <taxon>Sar</taxon>
        <taxon>Stramenopiles</taxon>
        <taxon>Oomycota</taxon>
        <taxon>Peronosporomycetes</taxon>
        <taxon>Peronosporales</taxon>
        <taxon>Peronosporaceae</taxon>
        <taxon>Phytophthora</taxon>
    </lineage>
</organism>
<accession>A0A8T1WLF4</accession>
<sequence length="496" mass="56574">MHDKIHWLKNLLPPSSPLRRSQSDRKLLAMQPMTLEAFLQEEEQMAKDQTCDSSARPIPALLLPNETLEQYEESFILWLGRRNVTVPSLQDEPIVERRFRLDFADSRAWELRRRNIASVASTSHKSAVSNPDHHEVIADGTSASRSEGGGKAKPAGRHPYQGIRSRKELLAKSVMNVDQFSARMEYFGPNGDMFAGSRLSPIAVVLRPYETLAEFELNFKRWLAMKKVSLNMLQDDPEEERRYRQCFAHAQSVAEVTDNQLADVVFIKTEQSRSAVIFQEATATLEKSVRMNEDLVKKRLTQDYTRLTDQIASNETSIEDSLAYVNLIVNIDKAGTADHLNQIKKLTISINKEKRRRDTVLATLIAHDWSDRHEELNSHLHRRDRGRNPSGSHEKLVSIYGKLEKKGDEMLALQAKLKSRLGWLNGGDTGRDAQFEELQELKNRMEVEISALSRLEVQRQMLCVDLLRSNEAVCRLAMELIEEPKHTTAKAKATPV</sequence>
<comment type="caution">
    <text evidence="2">The sequence shown here is derived from an EMBL/GenBank/DDBJ whole genome shotgun (WGS) entry which is preliminary data.</text>
</comment>
<dbReference type="EMBL" id="JAGDFL010000249">
    <property type="protein sequence ID" value="KAG7394737.1"/>
    <property type="molecule type" value="Genomic_DNA"/>
</dbReference>
<proteinExistence type="predicted"/>
<dbReference type="Proteomes" id="UP000693981">
    <property type="component" value="Unassembled WGS sequence"/>
</dbReference>
<dbReference type="AlphaFoldDB" id="A0A8T1WLF4"/>
<name>A0A8T1WLF4_9STRA</name>
<keyword evidence="3" id="KW-1185">Reference proteome</keyword>